<feature type="non-terminal residue" evidence="1">
    <location>
        <position position="1"/>
    </location>
</feature>
<organism evidence="1 2">
    <name type="scientific">Alectoria fallacina</name>
    <dbReference type="NCBI Taxonomy" id="1903189"/>
    <lineage>
        <taxon>Eukaryota</taxon>
        <taxon>Fungi</taxon>
        <taxon>Dikarya</taxon>
        <taxon>Ascomycota</taxon>
        <taxon>Pezizomycotina</taxon>
        <taxon>Lecanoromycetes</taxon>
        <taxon>OSLEUM clade</taxon>
        <taxon>Lecanoromycetidae</taxon>
        <taxon>Lecanorales</taxon>
        <taxon>Lecanorineae</taxon>
        <taxon>Parmeliaceae</taxon>
        <taxon>Alectoria</taxon>
    </lineage>
</organism>
<dbReference type="EMBL" id="CAJPDR010000962">
    <property type="protein sequence ID" value="CAF9943308.1"/>
    <property type="molecule type" value="Genomic_DNA"/>
</dbReference>
<dbReference type="Proteomes" id="UP000664203">
    <property type="component" value="Unassembled WGS sequence"/>
</dbReference>
<name>A0A8H3PKD1_9LECA</name>
<comment type="caution">
    <text evidence="1">The sequence shown here is derived from an EMBL/GenBank/DDBJ whole genome shotgun (WGS) entry which is preliminary data.</text>
</comment>
<proteinExistence type="predicted"/>
<gene>
    <name evidence="1" type="ORF">ALECFALPRED_011014</name>
</gene>
<reference evidence="1" key="1">
    <citation type="submission" date="2021-03" db="EMBL/GenBank/DDBJ databases">
        <authorList>
            <person name="Tagirdzhanova G."/>
        </authorList>
    </citation>
    <scope>NUCLEOTIDE SEQUENCE</scope>
</reference>
<sequence>DEATAGPIASVGDWEGLDISAMAGPFELKRLWGKYREYRAAKKQRCQASSESSNPSSKGSMVLEEATGMIIGYGLDTKQEQQCIEYALDVDPRFIDNPDGIGCSRTYEDPYVPYEFDEQFSFPKLAAWRTDSIDRVKGKRKGRMPGDSADDRYKSLLDILASRPKSSTKKFSLLKGVRELAWTR</sequence>
<dbReference type="AlphaFoldDB" id="A0A8H3PKD1"/>
<evidence type="ECO:0000313" key="2">
    <source>
        <dbReference type="Proteomes" id="UP000664203"/>
    </source>
</evidence>
<protein>
    <submittedName>
        <fullName evidence="1">Uncharacterized protein</fullName>
    </submittedName>
</protein>
<accession>A0A8H3PKD1</accession>
<keyword evidence="2" id="KW-1185">Reference proteome</keyword>
<dbReference type="OrthoDB" id="5398215at2759"/>
<evidence type="ECO:0000313" key="1">
    <source>
        <dbReference type="EMBL" id="CAF9943308.1"/>
    </source>
</evidence>